<protein>
    <recommendedName>
        <fullName evidence="4">Thiolase N-terminal domain-containing protein</fullName>
    </recommendedName>
</protein>
<comment type="similarity">
    <text evidence="1">Belongs to the thiolase-like superfamily. Thiolase family.</text>
</comment>
<comment type="caution">
    <text evidence="5">The sequence shown here is derived from an EMBL/GenBank/DDBJ whole genome shotgun (WGS) entry which is preliminary data.</text>
</comment>
<accession>A0ABD6F4I9</accession>
<dbReference type="EMBL" id="JBGFUD010022356">
    <property type="protein sequence ID" value="MFH4984862.1"/>
    <property type="molecule type" value="Genomic_DNA"/>
</dbReference>
<dbReference type="Proteomes" id="UP001608902">
    <property type="component" value="Unassembled WGS sequence"/>
</dbReference>
<evidence type="ECO:0000256" key="1">
    <source>
        <dbReference type="ARBA" id="ARBA00010982"/>
    </source>
</evidence>
<keyword evidence="6" id="KW-1185">Reference proteome</keyword>
<dbReference type="PANTHER" id="PTHR18919:SF107">
    <property type="entry name" value="ACETYL-COA ACETYLTRANSFERASE, CYTOSOLIC"/>
    <property type="match status" value="1"/>
</dbReference>
<dbReference type="InterPro" id="IPR020615">
    <property type="entry name" value="Thiolase_acyl_enz_int_AS"/>
</dbReference>
<dbReference type="PANTHER" id="PTHR18919">
    <property type="entry name" value="ACETYL-COA C-ACYLTRANSFERASE"/>
    <property type="match status" value="1"/>
</dbReference>
<dbReference type="CDD" id="cd00751">
    <property type="entry name" value="thiolase"/>
    <property type="match status" value="1"/>
</dbReference>
<dbReference type="InterPro" id="IPR020616">
    <property type="entry name" value="Thiolase_N"/>
</dbReference>
<dbReference type="Gene3D" id="3.40.47.10">
    <property type="match status" value="1"/>
</dbReference>
<evidence type="ECO:0000256" key="2">
    <source>
        <dbReference type="ARBA" id="ARBA00022679"/>
    </source>
</evidence>
<feature type="non-terminal residue" evidence="5">
    <location>
        <position position="1"/>
    </location>
</feature>
<proteinExistence type="inferred from homology"/>
<dbReference type="AlphaFoldDB" id="A0ABD6F4I9"/>
<dbReference type="PROSITE" id="PS00098">
    <property type="entry name" value="THIOLASE_1"/>
    <property type="match status" value="1"/>
</dbReference>
<organism evidence="5 6">
    <name type="scientific">Gnathostoma spinigerum</name>
    <dbReference type="NCBI Taxonomy" id="75299"/>
    <lineage>
        <taxon>Eukaryota</taxon>
        <taxon>Metazoa</taxon>
        <taxon>Ecdysozoa</taxon>
        <taxon>Nematoda</taxon>
        <taxon>Chromadorea</taxon>
        <taxon>Rhabditida</taxon>
        <taxon>Spirurina</taxon>
        <taxon>Gnathostomatomorpha</taxon>
        <taxon>Gnathostomatoidea</taxon>
        <taxon>Gnathostomatidae</taxon>
        <taxon>Gnathostoma</taxon>
    </lineage>
</organism>
<keyword evidence="3" id="KW-0012">Acyltransferase</keyword>
<dbReference type="InterPro" id="IPR002155">
    <property type="entry name" value="Thiolase"/>
</dbReference>
<sequence>ISGIFIVGAKRTAFGTFGGSLKNKTATDLAEIAGRAALEHAKVKPELIDHVIFGNVIQSSKDSIYLSRHAGLRIGVPIHVPALTVNRLCGSGFQAIVNAAEQIILGESSLVLAGGSENMSQTPFAVRNIRFGTSLATPYEFEDVLWAGLTDSYANMAMGMTAEKLGAQYKITREEADAFAVRSQTLWRKGDHLTYFILFCEPSVVISVETKSLHICKNAPCTNVSGVVFLSYASDIFFN</sequence>
<keyword evidence="2" id="KW-0808">Transferase</keyword>
<dbReference type="Pfam" id="PF00108">
    <property type="entry name" value="Thiolase_N"/>
    <property type="match status" value="1"/>
</dbReference>
<evidence type="ECO:0000259" key="4">
    <source>
        <dbReference type="Pfam" id="PF00108"/>
    </source>
</evidence>
<name>A0ABD6F4I9_9BILA</name>
<dbReference type="GO" id="GO:0016746">
    <property type="term" value="F:acyltransferase activity"/>
    <property type="evidence" value="ECO:0007669"/>
    <property type="project" value="UniProtKB-KW"/>
</dbReference>
<evidence type="ECO:0000256" key="3">
    <source>
        <dbReference type="ARBA" id="ARBA00023315"/>
    </source>
</evidence>
<dbReference type="InterPro" id="IPR016039">
    <property type="entry name" value="Thiolase-like"/>
</dbReference>
<feature type="domain" description="Thiolase N-terminal" evidence="4">
    <location>
        <begin position="4"/>
        <end position="191"/>
    </location>
</feature>
<evidence type="ECO:0000313" key="5">
    <source>
        <dbReference type="EMBL" id="MFH4984862.1"/>
    </source>
</evidence>
<evidence type="ECO:0000313" key="6">
    <source>
        <dbReference type="Proteomes" id="UP001608902"/>
    </source>
</evidence>
<reference evidence="5 6" key="1">
    <citation type="submission" date="2024-08" db="EMBL/GenBank/DDBJ databases">
        <title>Gnathostoma spinigerum genome.</title>
        <authorList>
            <person name="Gonzalez-Bertolin B."/>
            <person name="Monzon S."/>
            <person name="Zaballos A."/>
            <person name="Jimenez P."/>
            <person name="Dekumyoy P."/>
            <person name="Varona S."/>
            <person name="Cuesta I."/>
            <person name="Sumanam S."/>
            <person name="Adisakwattana P."/>
            <person name="Gasser R.B."/>
            <person name="Hernandez-Gonzalez A."/>
            <person name="Young N.D."/>
            <person name="Perteguer M.J."/>
        </authorList>
    </citation>
    <scope>NUCLEOTIDE SEQUENCE [LARGE SCALE GENOMIC DNA]</scope>
    <source>
        <strain evidence="5">AL3</strain>
        <tissue evidence="5">Liver</tissue>
    </source>
</reference>
<gene>
    <name evidence="5" type="ORF">AB6A40_011571</name>
</gene>
<dbReference type="SUPFAM" id="SSF53901">
    <property type="entry name" value="Thiolase-like"/>
    <property type="match status" value="1"/>
</dbReference>